<evidence type="ECO:0000256" key="9">
    <source>
        <dbReference type="ARBA" id="ARBA00023242"/>
    </source>
</evidence>
<dbReference type="AlphaFoldDB" id="A0A2T9YRM3"/>
<evidence type="ECO:0000256" key="6">
    <source>
        <dbReference type="ARBA" id="ARBA00023015"/>
    </source>
</evidence>
<keyword evidence="15" id="KW-1185">Reference proteome</keyword>
<dbReference type="Gene3D" id="1.20.5.650">
    <property type="entry name" value="Single helix bin"/>
    <property type="match status" value="1"/>
</dbReference>
<feature type="region of interest" description="Disordered" evidence="12">
    <location>
        <begin position="456"/>
        <end position="480"/>
    </location>
</feature>
<dbReference type="SMART" id="SM00385">
    <property type="entry name" value="CYCLIN"/>
    <property type="match status" value="2"/>
</dbReference>
<dbReference type="Pfam" id="PF03357">
    <property type="entry name" value="Snf7"/>
    <property type="match status" value="1"/>
</dbReference>
<reference evidence="14 15" key="1">
    <citation type="journal article" date="2018" name="MBio">
        <title>Comparative Genomics Reveals the Core Gene Toolbox for the Fungus-Insect Symbiosis.</title>
        <authorList>
            <person name="Wang Y."/>
            <person name="Stata M."/>
            <person name="Wang W."/>
            <person name="Stajich J.E."/>
            <person name="White M.M."/>
            <person name="Moncalvo J.M."/>
        </authorList>
    </citation>
    <scope>NUCLEOTIDE SEQUENCE [LARGE SCALE GENOMIC DNA]</scope>
    <source>
        <strain evidence="14 15">SWE-8-4</strain>
    </source>
</reference>
<evidence type="ECO:0000256" key="1">
    <source>
        <dbReference type="ARBA" id="ARBA00004123"/>
    </source>
</evidence>
<sequence length="1066" mass="120410">MPCASCGSNVVECDAASGTSFCASCGLVFEESTIVSELTFGENSSAHAPFRGAGGQGFNRPSKENTLYNAKLRLQAIATALKLPIHYVDSAQRYYHLALNQGFTRGRKSQIVSASCLYIVCRMEKSPQMLIDFSELLQANVFKMGVTFIRLVRTLNLVIPLIDPSLYIYRFSSMLDFEDKTQAVALDALRLVQRMDRDWIQTGRRPAGICGASLLIASRMHNFRRTERDIIEVVKVSDATLKKRLRDFKNTPTGQLSMANFRNIWLESSADPPAFTKSRFKSRRLSYNQKKLSYQELGQKLNENVEIENNEVVKYLISNYKKNIATNESKDNILSEIYKDSLYEEAQNLPRGIKSNSKSKLNTDEFDDDEVSETKPNNPIDKEIVFRVLRDEKMKYMSQEAKVDCDVDISKWTDIDDSEIENFLLGPDEIEKKTEIWTIANQEYLEKERFKDLLKDDSKPTIKPKNKKRKQRTALKSGENALESTKNMLVHKKLSKKINYEMLDSLFDLGKPRVKVEPGKITTIPVLSTKGSSVSLVSSASFNESKPKAFDLLETNLPRRLKGISDIPKTAEISDYRDSIITTNMKPELSSFQKSKNKHNGSLNNFPIIDNIEPNKKPPINHSAMKTTEESDPESRAALYSDLSVQKDENPEWYKECVEFWKTLLISCAERGLLCNSGIAHLESTQSAESTERNIYYSGNEALDFTCLDLKGLEAKFCIDADAPTSLQEILAIPLSQFIKEDSIGSSLGWIFNWMLAFSKTNSGSFIDSEKYVIVSLVKSIIASNNYHGMVISETDYNVIIKELKNCDKILTAYSDQNNSVVGLSSSLENVSNQINQLEGKVQDLQKSLKVALEKKQKTSALAKLKLVKHIESQVLPPRYKAFETLQGIISQLQKSASDAEHLNAIQQGTEALILLQKENKITPENITETFDDLTNVLADQNELENLMHSENTSLVSHISNEIDEGELAAELEKLCEIQQLEQKEKKVIKINSEPVSNQNFNISKTEKPKSSNKEIETKNPESTSKIRKDYEVVAELDKSDKTDRKIESDDECDIVEQMDKLAIFS</sequence>
<evidence type="ECO:0000256" key="4">
    <source>
        <dbReference type="ARBA" id="ARBA00022771"/>
    </source>
</evidence>
<dbReference type="GO" id="GO:0008270">
    <property type="term" value="F:zinc ion binding"/>
    <property type="evidence" value="ECO:0007669"/>
    <property type="project" value="UniProtKB-KW"/>
</dbReference>
<evidence type="ECO:0000313" key="15">
    <source>
        <dbReference type="Proteomes" id="UP000245383"/>
    </source>
</evidence>
<dbReference type="GO" id="GO:0000126">
    <property type="term" value="C:transcription factor TFIIIB complex"/>
    <property type="evidence" value="ECO:0007669"/>
    <property type="project" value="UniProtKB-ARBA"/>
</dbReference>
<keyword evidence="5" id="KW-0862">Zinc</keyword>
<dbReference type="GO" id="GO:0097550">
    <property type="term" value="C:transcription preinitiation complex"/>
    <property type="evidence" value="ECO:0007669"/>
    <property type="project" value="TreeGrafter"/>
</dbReference>
<keyword evidence="8" id="KW-0804">Transcription</keyword>
<evidence type="ECO:0000313" key="14">
    <source>
        <dbReference type="EMBL" id="PVU94956.1"/>
    </source>
</evidence>
<dbReference type="SUPFAM" id="SSF57783">
    <property type="entry name" value="Zinc beta-ribbon"/>
    <property type="match status" value="1"/>
</dbReference>
<feature type="region of interest" description="Disordered" evidence="12">
    <location>
        <begin position="999"/>
        <end position="1029"/>
    </location>
</feature>
<dbReference type="GO" id="GO:0070897">
    <property type="term" value="P:transcription preinitiation complex assembly"/>
    <property type="evidence" value="ECO:0007669"/>
    <property type="project" value="InterPro"/>
</dbReference>
<dbReference type="Proteomes" id="UP000245383">
    <property type="component" value="Unassembled WGS sequence"/>
</dbReference>
<keyword evidence="3" id="KW-0479">Metal-binding</keyword>
<name>A0A2T9YRM3_9FUNG</name>
<feature type="domain" description="Cyclin-like" evidence="13">
    <location>
        <begin position="166"/>
        <end position="250"/>
    </location>
</feature>
<dbReference type="FunFam" id="1.10.472.10:FF:000002">
    <property type="entry name" value="Transcription factor IIIB 90 kDa subunit"/>
    <property type="match status" value="1"/>
</dbReference>
<dbReference type="GO" id="GO:0006384">
    <property type="term" value="P:transcription initiation at RNA polymerase III promoter"/>
    <property type="evidence" value="ECO:0007669"/>
    <property type="project" value="UniProtKB-ARBA"/>
</dbReference>
<keyword evidence="7" id="KW-0010">Activator</keyword>
<accession>A0A2T9YRM3</accession>
<evidence type="ECO:0000256" key="7">
    <source>
        <dbReference type="ARBA" id="ARBA00023159"/>
    </source>
</evidence>
<feature type="coiled-coil region" evidence="11">
    <location>
        <begin position="821"/>
        <end position="855"/>
    </location>
</feature>
<dbReference type="GO" id="GO:0001006">
    <property type="term" value="F:RNA polymerase III type 3 promoter sequence-specific DNA binding"/>
    <property type="evidence" value="ECO:0007669"/>
    <property type="project" value="TreeGrafter"/>
</dbReference>
<dbReference type="PANTHER" id="PTHR11618">
    <property type="entry name" value="TRANSCRIPTION INITIATION FACTOR IIB-RELATED"/>
    <property type="match status" value="1"/>
</dbReference>
<dbReference type="FunFam" id="1.10.472.10:FF:000007">
    <property type="entry name" value="Transcription factor IIIB 90 kDa subunit"/>
    <property type="match status" value="1"/>
</dbReference>
<keyword evidence="4" id="KW-0863">Zinc-finger</keyword>
<evidence type="ECO:0000259" key="13">
    <source>
        <dbReference type="SMART" id="SM00385"/>
    </source>
</evidence>
<dbReference type="CDD" id="cd20553">
    <property type="entry name" value="CYCLIN_TFIIIB90_rpt1"/>
    <property type="match status" value="1"/>
</dbReference>
<dbReference type="Pfam" id="PF00382">
    <property type="entry name" value="TFIIB"/>
    <property type="match status" value="2"/>
</dbReference>
<evidence type="ECO:0000256" key="2">
    <source>
        <dbReference type="ARBA" id="ARBA00010857"/>
    </source>
</evidence>
<feature type="region of interest" description="Disordered" evidence="12">
    <location>
        <begin position="603"/>
        <end position="633"/>
    </location>
</feature>
<comment type="similarity">
    <text evidence="2">Belongs to the TFIIB family.</text>
</comment>
<organism evidence="14 15">
    <name type="scientific">Smittium simulii</name>
    <dbReference type="NCBI Taxonomy" id="133385"/>
    <lineage>
        <taxon>Eukaryota</taxon>
        <taxon>Fungi</taxon>
        <taxon>Fungi incertae sedis</taxon>
        <taxon>Zoopagomycota</taxon>
        <taxon>Kickxellomycotina</taxon>
        <taxon>Harpellomycetes</taxon>
        <taxon>Harpellales</taxon>
        <taxon>Legeriomycetaceae</taxon>
        <taxon>Smittium</taxon>
    </lineage>
</organism>
<keyword evidence="11" id="KW-0175">Coiled coil</keyword>
<dbReference type="STRING" id="133385.A0A2T9YRM3"/>
<dbReference type="PANTHER" id="PTHR11618:SF4">
    <property type="entry name" value="TRANSCRIPTION FACTOR IIIB 90 KDA SUBUNIT"/>
    <property type="match status" value="1"/>
</dbReference>
<dbReference type="InterPro" id="IPR000812">
    <property type="entry name" value="TFIIB"/>
</dbReference>
<feature type="compositionally biased region" description="Basic and acidic residues" evidence="12">
    <location>
        <begin position="1005"/>
        <end position="1029"/>
    </location>
</feature>
<dbReference type="SUPFAM" id="SSF47954">
    <property type="entry name" value="Cyclin-like"/>
    <property type="match status" value="2"/>
</dbReference>
<dbReference type="GO" id="GO:0007034">
    <property type="term" value="P:vacuolar transport"/>
    <property type="evidence" value="ECO:0007669"/>
    <property type="project" value="InterPro"/>
</dbReference>
<evidence type="ECO:0000256" key="10">
    <source>
        <dbReference type="ARBA" id="ARBA00031009"/>
    </source>
</evidence>
<dbReference type="Pfam" id="PF07741">
    <property type="entry name" value="BRF1"/>
    <property type="match status" value="1"/>
</dbReference>
<dbReference type="InterPro" id="IPR013763">
    <property type="entry name" value="Cyclin-like_dom"/>
</dbReference>
<dbReference type="Gene3D" id="1.10.472.10">
    <property type="entry name" value="Cyclin-like"/>
    <property type="match status" value="2"/>
</dbReference>
<dbReference type="GO" id="GO:0017025">
    <property type="term" value="F:TBP-class protein binding"/>
    <property type="evidence" value="ECO:0007669"/>
    <property type="project" value="InterPro"/>
</dbReference>
<gene>
    <name evidence="14" type="ORF">BB561_002137</name>
</gene>
<comment type="caution">
    <text evidence="14">The sequence shown here is derived from an EMBL/GenBank/DDBJ whole genome shotgun (WGS) entry which is preliminary data.</text>
</comment>
<dbReference type="InterPro" id="IPR005024">
    <property type="entry name" value="Snf7_fam"/>
</dbReference>
<evidence type="ECO:0000256" key="11">
    <source>
        <dbReference type="SAM" id="Coils"/>
    </source>
</evidence>
<evidence type="ECO:0000256" key="12">
    <source>
        <dbReference type="SAM" id="MobiDB-lite"/>
    </source>
</evidence>
<dbReference type="InterPro" id="IPR011665">
    <property type="entry name" value="BRF1_TBP-bd_dom"/>
</dbReference>
<dbReference type="GO" id="GO:0005634">
    <property type="term" value="C:nucleus"/>
    <property type="evidence" value="ECO:0007669"/>
    <property type="project" value="UniProtKB-SubCell"/>
</dbReference>
<evidence type="ECO:0000256" key="8">
    <source>
        <dbReference type="ARBA" id="ARBA00023163"/>
    </source>
</evidence>
<dbReference type="InterPro" id="IPR036915">
    <property type="entry name" value="Cyclin-like_sf"/>
</dbReference>
<protein>
    <recommendedName>
        <fullName evidence="10">B-related factor 1</fullName>
    </recommendedName>
</protein>
<keyword evidence="9" id="KW-0539">Nucleus</keyword>
<feature type="region of interest" description="Disordered" evidence="12">
    <location>
        <begin position="353"/>
        <end position="377"/>
    </location>
</feature>
<comment type="subcellular location">
    <subcellularLocation>
        <location evidence="1">Nucleus</location>
    </subcellularLocation>
</comment>
<keyword evidence="6" id="KW-0805">Transcription regulation</keyword>
<evidence type="ECO:0000256" key="5">
    <source>
        <dbReference type="ARBA" id="ARBA00022833"/>
    </source>
</evidence>
<dbReference type="CDD" id="cd20554">
    <property type="entry name" value="CYCLIN_TFIIIB90_rpt2"/>
    <property type="match status" value="1"/>
</dbReference>
<dbReference type="GO" id="GO:0000995">
    <property type="term" value="F:RNA polymerase III general transcription initiation factor activity"/>
    <property type="evidence" value="ECO:0007669"/>
    <property type="project" value="TreeGrafter"/>
</dbReference>
<proteinExistence type="inferred from homology"/>
<feature type="domain" description="Cyclin-like" evidence="13">
    <location>
        <begin position="72"/>
        <end position="153"/>
    </location>
</feature>
<dbReference type="OrthoDB" id="511529at2759"/>
<evidence type="ECO:0000256" key="3">
    <source>
        <dbReference type="ARBA" id="ARBA00022723"/>
    </source>
</evidence>
<dbReference type="InterPro" id="IPR013150">
    <property type="entry name" value="TFIIB_cyclin"/>
</dbReference>
<feature type="compositionally biased region" description="Basic residues" evidence="12">
    <location>
        <begin position="462"/>
        <end position="473"/>
    </location>
</feature>
<dbReference type="EMBL" id="MBFR01000069">
    <property type="protein sequence ID" value="PVU94956.1"/>
    <property type="molecule type" value="Genomic_DNA"/>
</dbReference>